<dbReference type="Proteomes" id="UP000034492">
    <property type="component" value="Unassembled WGS sequence"/>
</dbReference>
<keyword evidence="2" id="KW-0808">Transferase</keyword>
<dbReference type="EMBL" id="LBSA01000028">
    <property type="protein sequence ID" value="KKQ08291.1"/>
    <property type="molecule type" value="Genomic_DNA"/>
</dbReference>
<organism evidence="2 3">
    <name type="scientific">Candidatus Daviesbacteria bacterium GW2011_GWB1_36_5</name>
    <dbReference type="NCBI Taxonomy" id="1618426"/>
    <lineage>
        <taxon>Bacteria</taxon>
        <taxon>Candidatus Daviesiibacteriota</taxon>
    </lineage>
</organism>
<accession>A0A0G0HWN2</accession>
<dbReference type="CDD" id="cd03801">
    <property type="entry name" value="GT4_PimA-like"/>
    <property type="match status" value="1"/>
</dbReference>
<dbReference type="AlphaFoldDB" id="A0A0G0HWN2"/>
<reference evidence="2 3" key="1">
    <citation type="journal article" date="2015" name="Nature">
        <title>rRNA introns, odd ribosomes, and small enigmatic genomes across a large radiation of phyla.</title>
        <authorList>
            <person name="Brown C.T."/>
            <person name="Hug L.A."/>
            <person name="Thomas B.C."/>
            <person name="Sharon I."/>
            <person name="Castelle C.J."/>
            <person name="Singh A."/>
            <person name="Wilkins M.J."/>
            <person name="Williams K.H."/>
            <person name="Banfield J.F."/>
        </authorList>
    </citation>
    <scope>NUCLEOTIDE SEQUENCE [LARGE SCALE GENOMIC DNA]</scope>
</reference>
<feature type="domain" description="Glycosyl transferase family 1" evidence="1">
    <location>
        <begin position="184"/>
        <end position="339"/>
    </location>
</feature>
<dbReference type="Pfam" id="PF00534">
    <property type="entry name" value="Glycos_transf_1"/>
    <property type="match status" value="1"/>
</dbReference>
<name>A0A0G0HWN2_9BACT</name>
<dbReference type="SUPFAM" id="SSF53756">
    <property type="entry name" value="UDP-Glycosyltransferase/glycogen phosphorylase"/>
    <property type="match status" value="1"/>
</dbReference>
<dbReference type="PANTHER" id="PTHR45947:SF3">
    <property type="entry name" value="SULFOQUINOVOSYL TRANSFERASE SQD2"/>
    <property type="match status" value="1"/>
</dbReference>
<gene>
    <name evidence="2" type="ORF">US19_C0028G0009</name>
</gene>
<dbReference type="InterPro" id="IPR001296">
    <property type="entry name" value="Glyco_trans_1"/>
</dbReference>
<protein>
    <submittedName>
        <fullName evidence="2">Glycosyl transferase, group 1</fullName>
    </submittedName>
</protein>
<dbReference type="PANTHER" id="PTHR45947">
    <property type="entry name" value="SULFOQUINOVOSYL TRANSFERASE SQD2"/>
    <property type="match status" value="1"/>
</dbReference>
<dbReference type="GO" id="GO:0016757">
    <property type="term" value="F:glycosyltransferase activity"/>
    <property type="evidence" value="ECO:0007669"/>
    <property type="project" value="InterPro"/>
</dbReference>
<evidence type="ECO:0000313" key="3">
    <source>
        <dbReference type="Proteomes" id="UP000034492"/>
    </source>
</evidence>
<dbReference type="InterPro" id="IPR050194">
    <property type="entry name" value="Glycosyltransferase_grp1"/>
</dbReference>
<dbReference type="Gene3D" id="3.40.50.2000">
    <property type="entry name" value="Glycogen Phosphorylase B"/>
    <property type="match status" value="2"/>
</dbReference>
<sequence length="363" mass="40490">MKLGLALSIGESFTDLKLHGQDVLVRDQNVKAYSQEFEKVYVFSYGNEKYPLFKNNRLAVNKHGIHRYIYAFLMPIIHSKEFKDCDVLRGFQTTGGIPCVVAKLLFGTPFVVNYGYDYESIAKIEGSLIKSFFYKIVNLIVLKTANTVIVTNPAFIKKIKEIGAKSVVLIPNSVDTALFIPKKKITTSKIKEIVFIGRLEPQKNIVKLLKALVKIKYPYRLKIIGRGSQKKYLQKYAQNYKLNVTFTDSVAHDKLPAVLQSADLYVLPSLLEGHPKSLLEAMSTGVPCLGTDVEGINDLLQNEKTGILVGTESADIKSGIEKILSDPKLASKIGSNAREFTKAHFNASILLSKEIKLLKSQAK</sequence>
<evidence type="ECO:0000259" key="1">
    <source>
        <dbReference type="Pfam" id="PF00534"/>
    </source>
</evidence>
<evidence type="ECO:0000313" key="2">
    <source>
        <dbReference type="EMBL" id="KKQ08291.1"/>
    </source>
</evidence>
<proteinExistence type="predicted"/>
<comment type="caution">
    <text evidence="2">The sequence shown here is derived from an EMBL/GenBank/DDBJ whole genome shotgun (WGS) entry which is preliminary data.</text>
</comment>